<name>A0ABV4Y4V0_9CYAN</name>
<accession>A0ABV4Y4V0</accession>
<sequence length="928" mass="103935">MKNKLTKVVWGLRNRHFLLLDSIVFLISPLVALNIRLDDEVAIAPYLPGLIVVTLLFFLVKIAVVYYLGIYKRCWRYAGLDELEQIGFAMIIAVVAEVIIFKIFYLHNPLVNSLPKSLPLLDGILSFLLIGSIRFTVPVLERISNQHKKFHRRDRVLIVGAGSAGVSLVKKLQQNPQLGLYPVAFIDDDTTKRNLQICGINIVGDRSQIPQIVRSLHIHRVIIAMPSASGSVIREIVNICQSHEILTSTLPGIHEIIYSRANPGNIREVQIEDLLRREPIQTDIQKVSQLLQGKTVLITGAGGSIGSELCRQIFKCKPARMVLLGHGENSVFTIEQELRGIIKSRKKHGEEPEDLPQITAFIADLRMLPRMKYVFEQFHPEVVFHAAAHKHVPMMELNPPEAITNNVRGTKNLLDLVLHYEVQNFVMISTDKAVNPTNIMGASKRVAEMLVLQAAQKSNKPFVVVRFGNVLGSRGSVIPTFKRQIAQGGPVTITHPDIRRYFMTIPEAVQLVLQAAAIGRGSEVFMLDMGQPVRIVDLATDLIRLSGYEVSKDIDIVFTGLRPGEKLFEELFIAGEKYERTQHNKILKVINASQILPDNIDLEIATLCEAAERNDANLIMFLLEQLIPEYTPLYSTANLGGDSSTTKTNVESETKIKYLTLASPELATDLQQAIEYHEFQIHYQPIISFATDKVIGFEALLRWKHPTRGLIFPTEFIPLAEDTGLIIPIGWWVLWEACRQMRAWHLECPMEPTLTISVNLTSKQFFQPELVKQICQILEETRLNASSLRLEIPEGVISKNFELAIAVLLKLQSLGVQLQIDNCGLSDFSLIYLRQVLNLKLGHFDTLKLDRSLVGQIDTGNGRLDIIKKIMATAHELGMDIIATGIETTDQITCLRSLKCLYGQGNFFSRPVESEAAIALVGAMAAHS</sequence>
<dbReference type="Pfam" id="PF00563">
    <property type="entry name" value="EAL"/>
    <property type="match status" value="1"/>
</dbReference>
<organism evidence="4 5">
    <name type="scientific">Floridaenema fluviatile BLCC-F154</name>
    <dbReference type="NCBI Taxonomy" id="3153640"/>
    <lineage>
        <taxon>Bacteria</taxon>
        <taxon>Bacillati</taxon>
        <taxon>Cyanobacteriota</taxon>
        <taxon>Cyanophyceae</taxon>
        <taxon>Oscillatoriophycideae</taxon>
        <taxon>Aerosakkonematales</taxon>
        <taxon>Aerosakkonemataceae</taxon>
        <taxon>Floridanema</taxon>
        <taxon>Floridanema fluviatile</taxon>
    </lineage>
</organism>
<dbReference type="Pfam" id="PF02719">
    <property type="entry name" value="Polysacc_synt_2"/>
    <property type="match status" value="1"/>
</dbReference>
<gene>
    <name evidence="4" type="ORF">ACE1B6_01085</name>
</gene>
<evidence type="ECO:0000259" key="3">
    <source>
        <dbReference type="PROSITE" id="PS50883"/>
    </source>
</evidence>
<comment type="caution">
    <text evidence="4">The sequence shown here is derived from an EMBL/GenBank/DDBJ whole genome shotgun (WGS) entry which is preliminary data.</text>
</comment>
<dbReference type="PANTHER" id="PTHR43318">
    <property type="entry name" value="UDP-N-ACETYLGLUCOSAMINE 4,6-DEHYDRATASE"/>
    <property type="match status" value="1"/>
</dbReference>
<evidence type="ECO:0000313" key="5">
    <source>
        <dbReference type="Proteomes" id="UP001576776"/>
    </source>
</evidence>
<feature type="transmembrane region" description="Helical" evidence="2">
    <location>
        <begin position="88"/>
        <end position="106"/>
    </location>
</feature>
<dbReference type="SUPFAM" id="SSF53335">
    <property type="entry name" value="S-adenosyl-L-methionine-dependent methyltransferases"/>
    <property type="match status" value="1"/>
</dbReference>
<dbReference type="SUPFAM" id="SSF51735">
    <property type="entry name" value="NAD(P)-binding Rossmann-fold domains"/>
    <property type="match status" value="1"/>
</dbReference>
<reference evidence="4 5" key="1">
    <citation type="submission" date="2024-09" db="EMBL/GenBank/DDBJ databases">
        <title>Floridaenema gen nov. (Aerosakkonemataceae, Aerosakkonematales ord. nov., Cyanobacteria) from benthic tropical and subtropical fresh waters, with the description of four new species.</title>
        <authorList>
            <person name="Moretto J.A."/>
            <person name="Berthold D.E."/>
            <person name="Lefler F.W."/>
            <person name="Huang I.-S."/>
            <person name="Laughinghouse H. IV."/>
        </authorList>
    </citation>
    <scope>NUCLEOTIDE SEQUENCE [LARGE SCALE GENOMIC DNA]</scope>
    <source>
        <strain evidence="4 5">BLCC-F154</strain>
    </source>
</reference>
<keyword evidence="5" id="KW-1185">Reference proteome</keyword>
<dbReference type="Gene3D" id="3.20.20.450">
    <property type="entry name" value="EAL domain"/>
    <property type="match status" value="1"/>
</dbReference>
<dbReference type="PROSITE" id="PS50883">
    <property type="entry name" value="EAL"/>
    <property type="match status" value="1"/>
</dbReference>
<dbReference type="InterPro" id="IPR051203">
    <property type="entry name" value="Polysaccharide_Synthase-Rel"/>
</dbReference>
<dbReference type="RefSeq" id="WP_413255383.1">
    <property type="nucleotide sequence ID" value="NZ_JBHFNS010000014.1"/>
</dbReference>
<dbReference type="Pfam" id="PF13727">
    <property type="entry name" value="CoA_binding_3"/>
    <property type="match status" value="1"/>
</dbReference>
<dbReference type="PANTHER" id="PTHR43318:SF1">
    <property type="entry name" value="POLYSACCHARIDE BIOSYNTHESIS PROTEIN EPSC-RELATED"/>
    <property type="match status" value="1"/>
</dbReference>
<dbReference type="InterPro" id="IPR003869">
    <property type="entry name" value="Polysac_CapD-like"/>
</dbReference>
<dbReference type="CDD" id="cd01948">
    <property type="entry name" value="EAL"/>
    <property type="match status" value="1"/>
</dbReference>
<dbReference type="Proteomes" id="UP001576776">
    <property type="component" value="Unassembled WGS sequence"/>
</dbReference>
<evidence type="ECO:0000256" key="1">
    <source>
        <dbReference type="ARBA" id="ARBA00007430"/>
    </source>
</evidence>
<keyword evidence="2" id="KW-0472">Membrane</keyword>
<dbReference type="EMBL" id="JBHFNS010000014">
    <property type="protein sequence ID" value="MFB2933849.1"/>
    <property type="molecule type" value="Genomic_DNA"/>
</dbReference>
<protein>
    <submittedName>
        <fullName evidence="4">Polysaccharide biosynthesis protein</fullName>
    </submittedName>
</protein>
<proteinExistence type="inferred from homology"/>
<dbReference type="InterPro" id="IPR035919">
    <property type="entry name" value="EAL_sf"/>
</dbReference>
<feature type="transmembrane region" description="Helical" evidence="2">
    <location>
        <begin position="118"/>
        <end position="140"/>
    </location>
</feature>
<comment type="similarity">
    <text evidence="1">Belongs to the polysaccharide synthase family.</text>
</comment>
<dbReference type="CDD" id="cd05237">
    <property type="entry name" value="UDP_invert_4-6DH_SDR_e"/>
    <property type="match status" value="1"/>
</dbReference>
<keyword evidence="2" id="KW-1133">Transmembrane helix</keyword>
<dbReference type="Gene3D" id="3.40.50.720">
    <property type="entry name" value="NAD(P)-binding Rossmann-like Domain"/>
    <property type="match status" value="2"/>
</dbReference>
<feature type="transmembrane region" description="Helical" evidence="2">
    <location>
        <begin position="43"/>
        <end position="68"/>
    </location>
</feature>
<feature type="transmembrane region" description="Helical" evidence="2">
    <location>
        <begin position="16"/>
        <end position="37"/>
    </location>
</feature>
<keyword evidence="2" id="KW-0812">Transmembrane</keyword>
<evidence type="ECO:0000313" key="4">
    <source>
        <dbReference type="EMBL" id="MFB2933849.1"/>
    </source>
</evidence>
<evidence type="ECO:0000256" key="2">
    <source>
        <dbReference type="SAM" id="Phobius"/>
    </source>
</evidence>
<feature type="domain" description="EAL" evidence="3">
    <location>
        <begin position="663"/>
        <end position="925"/>
    </location>
</feature>
<dbReference type="SUPFAM" id="SSF141868">
    <property type="entry name" value="EAL domain-like"/>
    <property type="match status" value="1"/>
</dbReference>
<dbReference type="SMART" id="SM00052">
    <property type="entry name" value="EAL"/>
    <property type="match status" value="1"/>
</dbReference>
<dbReference type="InterPro" id="IPR036291">
    <property type="entry name" value="NAD(P)-bd_dom_sf"/>
</dbReference>
<dbReference type="InterPro" id="IPR001633">
    <property type="entry name" value="EAL_dom"/>
</dbReference>
<dbReference type="InterPro" id="IPR029063">
    <property type="entry name" value="SAM-dependent_MTases_sf"/>
</dbReference>